<dbReference type="AlphaFoldDB" id="A0A4P6FCS7"/>
<dbReference type="KEGG" id="xya:ET471_16060"/>
<dbReference type="RefSeq" id="WP_129189963.1">
    <property type="nucleotide sequence ID" value="NZ_CP035493.1"/>
</dbReference>
<dbReference type="Proteomes" id="UP000292118">
    <property type="component" value="Chromosome"/>
</dbReference>
<dbReference type="GO" id="GO:0033194">
    <property type="term" value="P:response to hydroperoxide"/>
    <property type="evidence" value="ECO:0007669"/>
    <property type="project" value="TreeGrafter"/>
</dbReference>
<dbReference type="PANTHER" id="PTHR30283:SF4">
    <property type="entry name" value="PEROXIDE STRESS RESISTANCE PROTEIN YAAA"/>
    <property type="match status" value="1"/>
</dbReference>
<gene>
    <name evidence="1" type="primary">yaaA</name>
    <name evidence="1" type="ORF">ET471_16060</name>
</gene>
<proteinExistence type="predicted"/>
<accession>A0A4P6FCS7</accession>
<dbReference type="InterPro" id="IPR005583">
    <property type="entry name" value="YaaA"/>
</dbReference>
<dbReference type="OrthoDB" id="3210767at2"/>
<dbReference type="GO" id="GO:0005829">
    <property type="term" value="C:cytosol"/>
    <property type="evidence" value="ECO:0007669"/>
    <property type="project" value="TreeGrafter"/>
</dbReference>
<reference evidence="1 2" key="1">
    <citation type="submission" date="2019-01" db="EMBL/GenBank/DDBJ databases">
        <title>Genome sequencing of strain FW10M-9.</title>
        <authorList>
            <person name="Heo J."/>
            <person name="Kim S.-J."/>
            <person name="Kim J.-S."/>
            <person name="Hong S.-B."/>
            <person name="Kwon S.-W."/>
        </authorList>
    </citation>
    <scope>NUCLEOTIDE SEQUENCE [LARGE SCALE GENOMIC DNA]</scope>
    <source>
        <strain evidence="1 2">FW10M-9</strain>
    </source>
</reference>
<organism evidence="1 2">
    <name type="scientific">Xylanimonas protaetiae</name>
    <dbReference type="NCBI Taxonomy" id="2509457"/>
    <lineage>
        <taxon>Bacteria</taxon>
        <taxon>Bacillati</taxon>
        <taxon>Actinomycetota</taxon>
        <taxon>Actinomycetes</taxon>
        <taxon>Micrococcales</taxon>
        <taxon>Promicromonosporaceae</taxon>
        <taxon>Xylanimonas</taxon>
    </lineage>
</organism>
<keyword evidence="2" id="KW-1185">Reference proteome</keyword>
<dbReference type="PANTHER" id="PTHR30283">
    <property type="entry name" value="PEROXIDE STRESS RESPONSE PROTEIN YAAA"/>
    <property type="match status" value="1"/>
</dbReference>
<sequence>MLLLLPPSEGKTPAPDGAAPLDLAALSGSDALTAQRQAVLAALAEVSASDDAHDVLGVGASLAAEVERNTRLHAEPADAAARVYTGVLYAAAGLADLEGTPARRAADSVRILSGLWGAVSPADRIPAYRLSMGVDLPGVGRLATAWRGPLGAALDARAAGDVVVDCRSATYVAAWKPRPGAAEWVTVRVVREVRGKRAVVSHNAKHTRGVLTGHLLRRDAAPSSAGGTRPRSASWTCPRSASELLDAAGELVGTVVGTEVGSGLSYTLRDATLEPARTRTSPATLELLIS</sequence>
<dbReference type="EMBL" id="CP035493">
    <property type="protein sequence ID" value="QAY71357.1"/>
    <property type="molecule type" value="Genomic_DNA"/>
</dbReference>
<evidence type="ECO:0000313" key="1">
    <source>
        <dbReference type="EMBL" id="QAY71357.1"/>
    </source>
</evidence>
<name>A0A4P6FCS7_9MICO</name>
<evidence type="ECO:0000313" key="2">
    <source>
        <dbReference type="Proteomes" id="UP000292118"/>
    </source>
</evidence>
<protein>
    <submittedName>
        <fullName evidence="1">Peroxide stress protein YaaA</fullName>
    </submittedName>
</protein>
<dbReference type="Pfam" id="PF03883">
    <property type="entry name" value="H2O2_YaaD"/>
    <property type="match status" value="1"/>
</dbReference>